<evidence type="ECO:0000259" key="7">
    <source>
        <dbReference type="Pfam" id="PF09851"/>
    </source>
</evidence>
<protein>
    <recommendedName>
        <fullName evidence="11">Integral membrane protein</fullName>
    </recommendedName>
</protein>
<comment type="subcellular location">
    <subcellularLocation>
        <location evidence="1">Cell membrane</location>
        <topology evidence="1">Multi-pass membrane protein</topology>
    </subcellularLocation>
</comment>
<evidence type="ECO:0000313" key="9">
    <source>
        <dbReference type="EMBL" id="AEH09553.1"/>
    </source>
</evidence>
<evidence type="ECO:0000256" key="6">
    <source>
        <dbReference type="SAM" id="Phobius"/>
    </source>
</evidence>
<keyword evidence="4 6" id="KW-1133">Transmembrane helix</keyword>
<dbReference type="KEGG" id="fsy:FsymDg_2142"/>
<organism evidence="9 10">
    <name type="scientific">Candidatus Protofrankia datiscae</name>
    <dbReference type="NCBI Taxonomy" id="2716812"/>
    <lineage>
        <taxon>Bacteria</taxon>
        <taxon>Bacillati</taxon>
        <taxon>Actinomycetota</taxon>
        <taxon>Actinomycetes</taxon>
        <taxon>Frankiales</taxon>
        <taxon>Frankiaceae</taxon>
        <taxon>Protofrankia</taxon>
    </lineage>
</organism>
<feature type="transmembrane region" description="Helical" evidence="6">
    <location>
        <begin position="98"/>
        <end position="118"/>
    </location>
</feature>
<sequence length="183" mass="20071">MPRMVEVAVVAFHRPCARTGRIRAGGPGAVPLAGPPRATAGAAMATKGAIVDTGYSYPLLSVFWTLLWFFLFALWFYLLFAVVSDILLSHDLSGWGKAGWIVVAVVFPLFGILIYLIVRGGSMHERAMERAAQQEQALRERVLRNHFPPGGGPADEIGRLAELRDHGAISDEEYQRLKAKVLT</sequence>
<keyword evidence="10" id="KW-1185">Reference proteome</keyword>
<keyword evidence="3 6" id="KW-0812">Transmembrane</keyword>
<dbReference type="Pfam" id="PF09851">
    <property type="entry name" value="SHOCT"/>
    <property type="match status" value="1"/>
</dbReference>
<dbReference type="Proteomes" id="UP000001549">
    <property type="component" value="Chromosome"/>
</dbReference>
<keyword evidence="5 6" id="KW-0472">Membrane</keyword>
<evidence type="ECO:0000256" key="3">
    <source>
        <dbReference type="ARBA" id="ARBA00022692"/>
    </source>
</evidence>
<feature type="domain" description="SHOCT" evidence="7">
    <location>
        <begin position="155"/>
        <end position="182"/>
    </location>
</feature>
<evidence type="ECO:0000256" key="1">
    <source>
        <dbReference type="ARBA" id="ARBA00004651"/>
    </source>
</evidence>
<dbReference type="EMBL" id="CP002801">
    <property type="protein sequence ID" value="AEH09553.1"/>
    <property type="molecule type" value="Genomic_DNA"/>
</dbReference>
<dbReference type="InterPro" id="IPR027379">
    <property type="entry name" value="CLS_N"/>
</dbReference>
<dbReference type="AlphaFoldDB" id="F8AYW5"/>
<evidence type="ECO:0000256" key="4">
    <source>
        <dbReference type="ARBA" id="ARBA00022989"/>
    </source>
</evidence>
<feature type="domain" description="Cardiolipin synthase N-terminal" evidence="8">
    <location>
        <begin position="74"/>
        <end position="119"/>
    </location>
</feature>
<dbReference type="GO" id="GO:0005886">
    <property type="term" value="C:plasma membrane"/>
    <property type="evidence" value="ECO:0007669"/>
    <property type="project" value="UniProtKB-SubCell"/>
</dbReference>
<accession>F8AYW5</accession>
<dbReference type="InterPro" id="IPR018649">
    <property type="entry name" value="SHOCT"/>
</dbReference>
<keyword evidence="2" id="KW-1003">Cell membrane</keyword>
<evidence type="ECO:0008006" key="11">
    <source>
        <dbReference type="Google" id="ProtNLM"/>
    </source>
</evidence>
<dbReference type="STRING" id="656024.FsymDg_2142"/>
<feature type="transmembrane region" description="Helical" evidence="6">
    <location>
        <begin position="57"/>
        <end position="78"/>
    </location>
</feature>
<evidence type="ECO:0000256" key="2">
    <source>
        <dbReference type="ARBA" id="ARBA00022475"/>
    </source>
</evidence>
<dbReference type="HOGENOM" id="CLU_126480_0_0_11"/>
<evidence type="ECO:0000256" key="5">
    <source>
        <dbReference type="ARBA" id="ARBA00023136"/>
    </source>
</evidence>
<reference evidence="9 10" key="1">
    <citation type="submission" date="2011-05" db="EMBL/GenBank/DDBJ databases">
        <title>Complete sequence of chromosome of Frankia symbiont of Datisca glomerata.</title>
        <authorList>
            <consortium name="US DOE Joint Genome Institute"/>
            <person name="Lucas S."/>
            <person name="Han J."/>
            <person name="Lapidus A."/>
            <person name="Cheng J.-F."/>
            <person name="Goodwin L."/>
            <person name="Pitluck S."/>
            <person name="Peters L."/>
            <person name="Mikhailova N."/>
            <person name="Chertkov O."/>
            <person name="Teshima H."/>
            <person name="Han C."/>
            <person name="Tapia R."/>
            <person name="Land M."/>
            <person name="Hauser L."/>
            <person name="Kyrpides N."/>
            <person name="Ivanova N."/>
            <person name="Pagani I."/>
            <person name="Berry A."/>
            <person name="Pawlowski K."/>
            <person name="Persson T."/>
            <person name="Vanden Heuvel B."/>
            <person name="Benson D."/>
            <person name="Woyke T."/>
        </authorList>
    </citation>
    <scope>NUCLEOTIDE SEQUENCE [LARGE SCALE GENOMIC DNA]</scope>
    <source>
        <strain evidence="10">4085684</strain>
    </source>
</reference>
<proteinExistence type="predicted"/>
<evidence type="ECO:0000259" key="8">
    <source>
        <dbReference type="Pfam" id="PF13396"/>
    </source>
</evidence>
<dbReference type="Pfam" id="PF13396">
    <property type="entry name" value="PLDc_N"/>
    <property type="match status" value="1"/>
</dbReference>
<evidence type="ECO:0000313" key="10">
    <source>
        <dbReference type="Proteomes" id="UP000001549"/>
    </source>
</evidence>
<name>F8AYW5_9ACTN</name>
<dbReference type="eggNOG" id="ENOG5031Q26">
    <property type="taxonomic scope" value="Bacteria"/>
</dbReference>
<gene>
    <name evidence="9" type="ordered locus">FsymDg_2142</name>
</gene>